<sequence length="399" mass="43675">MSCTSVRVKFICRLGYGDALPKDEEFAGGVAVFGSNGQYATTSARNTDIPAIVLGRKGSYGKVNWAPDGCFASDTTFFVDERLTAENLRWLFWSLQTLGLDEGSQEAAVPGLNRESVYEERICLPSLANQVTVANYLDRETARIDGLIAEKKRMLTLLEEKRAALISRVVTRGLDPNAPLKPSGQHWLGEIPAHWEIQPIKYLAVVGNGSTPSVENADYWHDEGYPWLNSSVVNVSPVTNATRFVTETALRECHLPKIQPPAVLVGITGQGKTRGMAAVLGIEATINQHVAFIKPRSQKLDTEYLCYSLGHAYAFLRSDSDGAGSTKGAITCEQLANMKIPVPPSSEQIDICTRIRQSLAVSKPLRAEIQRSLDLLTERRSALITAAVTGQIPQEEMRA</sequence>
<name>A0A060NTM1_9BURK</name>
<dbReference type="Gene3D" id="1.10.287.1120">
    <property type="entry name" value="Bipartite methylase S protein"/>
    <property type="match status" value="1"/>
</dbReference>
<dbReference type="GO" id="GO:0004519">
    <property type="term" value="F:endonuclease activity"/>
    <property type="evidence" value="ECO:0007669"/>
    <property type="project" value="UniProtKB-KW"/>
</dbReference>
<keyword evidence="6" id="KW-1185">Reference proteome</keyword>
<dbReference type="Gene3D" id="3.90.220.20">
    <property type="entry name" value="DNA methylase specificity domains"/>
    <property type="match status" value="2"/>
</dbReference>
<dbReference type="Pfam" id="PF01420">
    <property type="entry name" value="Methylase_S"/>
    <property type="match status" value="1"/>
</dbReference>
<keyword evidence="5" id="KW-0378">Hydrolase</keyword>
<dbReference type="InterPro" id="IPR044946">
    <property type="entry name" value="Restrct_endonuc_typeI_TRD_sf"/>
</dbReference>
<dbReference type="InterPro" id="IPR000055">
    <property type="entry name" value="Restrct_endonuc_typeI_TRD"/>
</dbReference>
<evidence type="ECO:0000259" key="4">
    <source>
        <dbReference type="Pfam" id="PF01420"/>
    </source>
</evidence>
<dbReference type="STRING" id="1458426.SMCB_0630"/>
<dbReference type="InterPro" id="IPR051212">
    <property type="entry name" value="Type-I_RE_S_subunit"/>
</dbReference>
<evidence type="ECO:0000313" key="5">
    <source>
        <dbReference type="EMBL" id="BAO82858.1"/>
    </source>
</evidence>
<dbReference type="PANTHER" id="PTHR43140:SF1">
    <property type="entry name" value="TYPE I RESTRICTION ENZYME ECOKI SPECIFICITY SUBUNIT"/>
    <property type="match status" value="1"/>
</dbReference>
<accession>A0A060NTM1</accession>
<evidence type="ECO:0000256" key="2">
    <source>
        <dbReference type="ARBA" id="ARBA00022747"/>
    </source>
</evidence>
<dbReference type="PANTHER" id="PTHR43140">
    <property type="entry name" value="TYPE-1 RESTRICTION ENZYME ECOKI SPECIFICITY PROTEIN"/>
    <property type="match status" value="1"/>
</dbReference>
<dbReference type="REBASE" id="87202">
    <property type="entry name" value="S.SmcB1ORF631P"/>
</dbReference>
<comment type="similarity">
    <text evidence="1">Belongs to the type-I restriction system S methylase family.</text>
</comment>
<keyword evidence="3" id="KW-0238">DNA-binding</keyword>
<feature type="domain" description="Type I restriction modification DNA specificity" evidence="4">
    <location>
        <begin position="194"/>
        <end position="356"/>
    </location>
</feature>
<dbReference type="AlphaFoldDB" id="A0A060NTM1"/>
<protein>
    <submittedName>
        <fullName evidence="5">Restriction endonuclease S subunits</fullName>
    </submittedName>
</protein>
<gene>
    <name evidence="5" type="ORF">SMCB_0630</name>
</gene>
<keyword evidence="5" id="KW-0255">Endonuclease</keyword>
<evidence type="ECO:0000256" key="1">
    <source>
        <dbReference type="ARBA" id="ARBA00010923"/>
    </source>
</evidence>
<keyword evidence="5" id="KW-0540">Nuclease</keyword>
<dbReference type="OrthoDB" id="5298944at2"/>
<evidence type="ECO:0000313" key="6">
    <source>
        <dbReference type="Proteomes" id="UP000066014"/>
    </source>
</evidence>
<dbReference type="CDD" id="cd17247">
    <property type="entry name" value="RMtype1_S_Eco2747I-TRD2-CR2_like"/>
    <property type="match status" value="1"/>
</dbReference>
<dbReference type="SUPFAM" id="SSF116734">
    <property type="entry name" value="DNA methylase specificity domain"/>
    <property type="match status" value="2"/>
</dbReference>
<dbReference type="GO" id="GO:0009307">
    <property type="term" value="P:DNA restriction-modification system"/>
    <property type="evidence" value="ECO:0007669"/>
    <property type="project" value="UniProtKB-KW"/>
</dbReference>
<organism evidence="5 6">
    <name type="scientific">Serpentinimonas maccroryi</name>
    <dbReference type="NCBI Taxonomy" id="1458426"/>
    <lineage>
        <taxon>Bacteria</taxon>
        <taxon>Pseudomonadati</taxon>
        <taxon>Pseudomonadota</taxon>
        <taxon>Betaproteobacteria</taxon>
        <taxon>Burkholderiales</taxon>
        <taxon>Comamonadaceae</taxon>
        <taxon>Serpentinimonas</taxon>
    </lineage>
</organism>
<reference evidence="5 6" key="1">
    <citation type="journal article" date="2014" name="Nat. Commun.">
        <title>Physiological and genomic features of highly alkaliphilic hydrogen-utilizing Betaproteobacteria from a continental serpentinizing site.</title>
        <authorList>
            <person name="Suzuki S."/>
            <person name="Kuenen J.G."/>
            <person name="Schipper K."/>
            <person name="van der Velde S."/>
            <person name="Ishii S."/>
            <person name="Wu A."/>
            <person name="Sorokin D.Y."/>
            <person name="Tenney A."/>
            <person name="Meng X.Y."/>
            <person name="Morrill P.L."/>
            <person name="Kamagata Y."/>
            <person name="Muyzer G."/>
            <person name="Nealson K.H."/>
        </authorList>
    </citation>
    <scope>NUCLEOTIDE SEQUENCE [LARGE SCALE GENOMIC DNA]</scope>
    <source>
        <strain evidence="5 6">B1</strain>
    </source>
</reference>
<evidence type="ECO:0000256" key="3">
    <source>
        <dbReference type="ARBA" id="ARBA00023125"/>
    </source>
</evidence>
<dbReference type="EMBL" id="AP014569">
    <property type="protein sequence ID" value="BAO82858.1"/>
    <property type="molecule type" value="Genomic_DNA"/>
</dbReference>
<dbReference type="HOGENOM" id="CLU_021095_1_0_4"/>
<dbReference type="KEGG" id="cbab:SMCB_0630"/>
<proteinExistence type="inferred from homology"/>
<keyword evidence="2" id="KW-0680">Restriction system</keyword>
<dbReference type="GO" id="GO:0003677">
    <property type="term" value="F:DNA binding"/>
    <property type="evidence" value="ECO:0007669"/>
    <property type="project" value="UniProtKB-KW"/>
</dbReference>
<dbReference type="RefSeq" id="WP_045534988.1">
    <property type="nucleotide sequence ID" value="NZ_AP014569.1"/>
</dbReference>
<dbReference type="Proteomes" id="UP000066014">
    <property type="component" value="Chromosome"/>
</dbReference>
<dbReference type="CDD" id="cd17267">
    <property type="entry name" value="RMtype1_S_EcoAO83I-TRD1-CR1_like"/>
    <property type="match status" value="1"/>
</dbReference>